<evidence type="ECO:0000313" key="3">
    <source>
        <dbReference type="EMBL" id="QCF24801.1"/>
    </source>
</evidence>
<proteinExistence type="predicted"/>
<dbReference type="CDD" id="cd00063">
    <property type="entry name" value="FN3"/>
    <property type="match status" value="1"/>
</dbReference>
<feature type="compositionally biased region" description="Polar residues" evidence="1">
    <location>
        <begin position="42"/>
        <end position="56"/>
    </location>
</feature>
<accession>A0A4P7XD84</accession>
<feature type="domain" description="Fibronectin type-III" evidence="2">
    <location>
        <begin position="117"/>
        <end position="215"/>
    </location>
</feature>
<feature type="compositionally biased region" description="Polar residues" evidence="1">
    <location>
        <begin position="123"/>
        <end position="134"/>
    </location>
</feature>
<feature type="region of interest" description="Disordered" evidence="1">
    <location>
        <begin position="42"/>
        <end position="147"/>
    </location>
</feature>
<feature type="compositionally biased region" description="Low complexity" evidence="1">
    <location>
        <begin position="57"/>
        <end position="88"/>
    </location>
</feature>
<sequence length="215" mass="23001">MALFPAHLRPGQISHARILAAWAIALLLSACNADSSNIRNAQSVSAERQPVSSGAQSQKRSTSSWISSSSSKLPGSTSARRSSSNSSSEELGEAPAALTSSGAPARVKGTSDIPRSSSRRPVDTSSTHKSQKLSWQPPLTREDGSSLYPGEIQGYRIYFKKAHHSQFQSIPLKDASKTTLVLDGFSPGVYHFSISTIDTNGLESRRSTTVRVNVT</sequence>
<evidence type="ECO:0000313" key="4">
    <source>
        <dbReference type="Proteomes" id="UP000298049"/>
    </source>
</evidence>
<organism evidence="3 4">
    <name type="scientific">Hydrocarboniclastica marina</name>
    <dbReference type="NCBI Taxonomy" id="2259620"/>
    <lineage>
        <taxon>Bacteria</taxon>
        <taxon>Pseudomonadati</taxon>
        <taxon>Pseudomonadota</taxon>
        <taxon>Gammaproteobacteria</taxon>
        <taxon>Alteromonadales</taxon>
        <taxon>Alteromonadaceae</taxon>
        <taxon>Hydrocarboniclastica</taxon>
    </lineage>
</organism>
<gene>
    <name evidence="3" type="ORF">soil367_01865</name>
</gene>
<dbReference type="InterPro" id="IPR013783">
    <property type="entry name" value="Ig-like_fold"/>
</dbReference>
<dbReference type="Gene3D" id="2.60.40.10">
    <property type="entry name" value="Immunoglobulins"/>
    <property type="match status" value="1"/>
</dbReference>
<protein>
    <submittedName>
        <fullName evidence="3">Fibronectin type III domain-containing protein</fullName>
    </submittedName>
</protein>
<name>A0A4P7XD84_9ALTE</name>
<dbReference type="EMBL" id="CP031093">
    <property type="protein sequence ID" value="QCF24801.1"/>
    <property type="molecule type" value="Genomic_DNA"/>
</dbReference>
<evidence type="ECO:0000256" key="1">
    <source>
        <dbReference type="SAM" id="MobiDB-lite"/>
    </source>
</evidence>
<dbReference type="Proteomes" id="UP000298049">
    <property type="component" value="Chromosome"/>
</dbReference>
<evidence type="ECO:0000259" key="2">
    <source>
        <dbReference type="PROSITE" id="PS50853"/>
    </source>
</evidence>
<dbReference type="RefSeq" id="WP_136546370.1">
    <property type="nucleotide sequence ID" value="NZ_CP031093.1"/>
</dbReference>
<reference evidence="3 4" key="1">
    <citation type="submission" date="2018-07" db="EMBL/GenBank/DDBJ databases">
        <title>Marsedoiliclastica nanhaica gen. nov. sp. nov., a novel marine hydrocarbonoclastic bacterium isolated from an in-situ enriched hydrocarbon-degrading consortium in deep-sea sediment.</title>
        <authorList>
            <person name="Dong C."/>
            <person name="Ma T."/>
            <person name="Liu R."/>
            <person name="Shao Z."/>
        </authorList>
    </citation>
    <scope>NUCLEOTIDE SEQUENCE [LARGE SCALE GENOMIC DNA]</scope>
    <source>
        <strain evidence="4">soil36-7</strain>
    </source>
</reference>
<dbReference type="AlphaFoldDB" id="A0A4P7XD84"/>
<dbReference type="PROSITE" id="PS50853">
    <property type="entry name" value="FN3"/>
    <property type="match status" value="1"/>
</dbReference>
<dbReference type="OrthoDB" id="6371755at2"/>
<dbReference type="SUPFAM" id="SSF49265">
    <property type="entry name" value="Fibronectin type III"/>
    <property type="match status" value="1"/>
</dbReference>
<keyword evidence="4" id="KW-1185">Reference proteome</keyword>
<dbReference type="InterPro" id="IPR036116">
    <property type="entry name" value="FN3_sf"/>
</dbReference>
<dbReference type="InterPro" id="IPR003961">
    <property type="entry name" value="FN3_dom"/>
</dbReference>
<dbReference type="KEGG" id="hmi:soil367_01865"/>